<name>A0A8M3AK66_DANRE</name>
<evidence type="ECO:0000256" key="1">
    <source>
        <dbReference type="ARBA" id="ARBA00009500"/>
    </source>
</evidence>
<dbReference type="CDD" id="cd02055">
    <property type="entry name" value="serpinA10_PZI"/>
    <property type="match status" value="1"/>
</dbReference>
<dbReference type="SUPFAM" id="SSF56574">
    <property type="entry name" value="Serpins"/>
    <property type="match status" value="1"/>
</dbReference>
<dbReference type="KEGG" id="dre:100003661"/>
<dbReference type="RefSeq" id="XP_009291625.2">
    <property type="nucleotide sequence ID" value="XM_009293350.5"/>
</dbReference>
<dbReference type="GO" id="GO:0045861">
    <property type="term" value="P:negative regulation of proteolysis"/>
    <property type="evidence" value="ECO:0007669"/>
    <property type="project" value="UniProtKB-ARBA"/>
</dbReference>
<dbReference type="Pfam" id="PF00079">
    <property type="entry name" value="Serpin"/>
    <property type="match status" value="1"/>
</dbReference>
<sequence>MEFRLLLVFISACFLCSAEHEELRTPDISDLAFRNTDFAINLYRKISSLHDRNVVFSPLSVSTCFSALLLAAQGSTRTEILKGLNLEALDGGDSRRVPELFQQLHQNISLQMEQGTALFLDQHFHLQTNFSQQIQRFFNAEVLRVDFSKPAVCRSLINEFVSRKTGRKVLEMLESVEPLTQMMLLNTIFYKGDWERPFNPNNTEKSRFYVDKYNIVQVPMMMLEEKFSVVEDRDLRARVLRLPYRGGASMLILLPNADADYTAIEDEISAERLHGWIKNMRRMKMEVHLPRFRMDQSYHMHELLPQLGISSVFQDSADLTGLSRDAHLKVSQVLHKAVIEVYEQGTSAASSTSVGITAYSLPDTFIINRPFFFFLYHEETASLLFMGRVIDPTLS</sequence>
<dbReference type="PANTHER" id="PTHR11461">
    <property type="entry name" value="SERINE PROTEASE INHIBITOR, SERPIN"/>
    <property type="match status" value="1"/>
</dbReference>
<dbReference type="InterPro" id="IPR033835">
    <property type="entry name" value="PZI_serpin_dom"/>
</dbReference>
<evidence type="ECO:0000256" key="6">
    <source>
        <dbReference type="RuleBase" id="RU000411"/>
    </source>
</evidence>
<dbReference type="AlphaFoldDB" id="A0A8M3AK66"/>
<dbReference type="FunFam" id="3.30.497.10:FF:000001">
    <property type="entry name" value="Serine protease inhibitor"/>
    <property type="match status" value="1"/>
</dbReference>
<organism evidence="7 8">
    <name type="scientific">Danio rerio</name>
    <name type="common">Zebrafish</name>
    <name type="synonym">Brachydanio rerio</name>
    <dbReference type="NCBI Taxonomy" id="7955"/>
    <lineage>
        <taxon>Eukaryota</taxon>
        <taxon>Metazoa</taxon>
        <taxon>Chordata</taxon>
        <taxon>Craniata</taxon>
        <taxon>Vertebrata</taxon>
        <taxon>Euteleostomi</taxon>
        <taxon>Actinopterygii</taxon>
        <taxon>Neopterygii</taxon>
        <taxon>Teleostei</taxon>
        <taxon>Ostariophysi</taxon>
        <taxon>Cypriniformes</taxon>
        <taxon>Danionidae</taxon>
        <taxon>Danioninae</taxon>
        <taxon>Danio</taxon>
    </lineage>
</organism>
<dbReference type="GO" id="GO:0007596">
    <property type="term" value="P:blood coagulation"/>
    <property type="evidence" value="ECO:0007669"/>
    <property type="project" value="InterPro"/>
</dbReference>
<evidence type="ECO:0000256" key="5">
    <source>
        <dbReference type="ARBA" id="ARBA00023180"/>
    </source>
</evidence>
<keyword evidence="7" id="KW-1185">Reference proteome</keyword>
<dbReference type="InterPro" id="IPR023796">
    <property type="entry name" value="Serpin_dom"/>
</dbReference>
<dbReference type="InterPro" id="IPR042178">
    <property type="entry name" value="Serpin_sf_1"/>
</dbReference>
<evidence type="ECO:0000313" key="9">
    <source>
        <dbReference type="ZFIN" id="ZDB-GENE-100716-5"/>
    </source>
</evidence>
<dbReference type="InterPro" id="IPR036186">
    <property type="entry name" value="Serpin_sf"/>
</dbReference>
<dbReference type="ZFIN" id="ZDB-GENE-100716-5">
    <property type="gene designation" value="serpina10b"/>
</dbReference>
<evidence type="ECO:0000313" key="7">
    <source>
        <dbReference type="Proteomes" id="UP000000437"/>
    </source>
</evidence>
<dbReference type="GeneID" id="100003661"/>
<dbReference type="Gene3D" id="3.30.497.10">
    <property type="entry name" value="Antithrombin, subunit I, domain 2"/>
    <property type="match status" value="1"/>
</dbReference>
<comment type="similarity">
    <text evidence="1 6">Belongs to the serpin family.</text>
</comment>
<dbReference type="InterPro" id="IPR042185">
    <property type="entry name" value="Serpin_sf_2"/>
</dbReference>
<dbReference type="FunFam" id="2.10.310.10:FF:000001">
    <property type="entry name" value="Serpin family A member 1"/>
    <property type="match status" value="1"/>
</dbReference>
<dbReference type="Proteomes" id="UP000000437">
    <property type="component" value="Chromosome 17"/>
</dbReference>
<dbReference type="PRINTS" id="PR00780">
    <property type="entry name" value="LEUSERPINII"/>
</dbReference>
<reference evidence="8" key="1">
    <citation type="submission" date="2025-08" db="UniProtKB">
        <authorList>
            <consortium name="RefSeq"/>
        </authorList>
    </citation>
    <scope>IDENTIFICATION</scope>
    <source>
        <strain evidence="8">Tuebingen</strain>
        <tissue evidence="8">Fibroblasts and whole tissue</tissue>
    </source>
</reference>
<dbReference type="GO" id="GO:0005615">
    <property type="term" value="C:extracellular space"/>
    <property type="evidence" value="ECO:0000318"/>
    <property type="project" value="GO_Central"/>
</dbReference>
<dbReference type="SMART" id="SM00093">
    <property type="entry name" value="SERPIN"/>
    <property type="match status" value="1"/>
</dbReference>
<gene>
    <name evidence="8 9" type="primary">serpina10b</name>
</gene>
<dbReference type="FunCoup" id="A0A8M3AK66">
    <property type="interactions" value="51"/>
</dbReference>
<evidence type="ECO:0000256" key="4">
    <source>
        <dbReference type="ARBA" id="ARBA00022900"/>
    </source>
</evidence>
<dbReference type="Gene3D" id="2.30.39.10">
    <property type="entry name" value="Alpha-1-antitrypsin, domain 1"/>
    <property type="match status" value="1"/>
</dbReference>
<keyword evidence="2 8" id="KW-0646">Protease inhibitor</keyword>
<dbReference type="GO" id="GO:0004867">
    <property type="term" value="F:serine-type endopeptidase inhibitor activity"/>
    <property type="evidence" value="ECO:0000318"/>
    <property type="project" value="GO_Central"/>
</dbReference>
<dbReference type="InterPro" id="IPR000215">
    <property type="entry name" value="Serpin_fam"/>
</dbReference>
<dbReference type="CTD" id="100003661"/>
<evidence type="ECO:0000256" key="3">
    <source>
        <dbReference type="ARBA" id="ARBA00022729"/>
    </source>
</evidence>
<keyword evidence="3" id="KW-0732">Signal</keyword>
<protein>
    <submittedName>
        <fullName evidence="8">Protein Z-dependent protease inhibitor</fullName>
    </submittedName>
</protein>
<keyword evidence="5" id="KW-0325">Glycoprotein</keyword>
<dbReference type="FunFam" id="2.30.39.10:FF:000003">
    <property type="entry name" value="alpha-1-antitrypsin isoform X1"/>
    <property type="match status" value="1"/>
</dbReference>
<dbReference type="OrthoDB" id="10063692at2759"/>
<accession>A0A8M3AK66</accession>
<dbReference type="PROSITE" id="PS00284">
    <property type="entry name" value="SERPIN"/>
    <property type="match status" value="1"/>
</dbReference>
<evidence type="ECO:0000313" key="8">
    <source>
        <dbReference type="RefSeq" id="XP_009291625.2"/>
    </source>
</evidence>
<dbReference type="GO" id="GO:0030195">
    <property type="term" value="P:negative regulation of blood coagulation"/>
    <property type="evidence" value="ECO:0007669"/>
    <property type="project" value="UniProtKB-ARBA"/>
</dbReference>
<keyword evidence="4" id="KW-0722">Serine protease inhibitor</keyword>
<dbReference type="FunFam" id="2.30.39.10:FF:000035">
    <property type="entry name" value="Serine protease inhibitor (serpin) 16"/>
    <property type="match status" value="1"/>
</dbReference>
<dbReference type="InterPro" id="IPR023795">
    <property type="entry name" value="Serpin_CS"/>
</dbReference>
<dbReference type="PANTHER" id="PTHR11461:SF191">
    <property type="entry name" value="PROTEIN Z-DEPENDENT PROTEASE INHIBITOR"/>
    <property type="match status" value="1"/>
</dbReference>
<proteinExistence type="inferred from homology"/>
<dbReference type="AGR" id="ZFIN:ZDB-GENE-100716-5"/>
<evidence type="ECO:0000256" key="2">
    <source>
        <dbReference type="ARBA" id="ARBA00022690"/>
    </source>
</evidence>